<dbReference type="InterPro" id="IPR032675">
    <property type="entry name" value="LRR_dom_sf"/>
</dbReference>
<evidence type="ECO:0000313" key="16">
    <source>
        <dbReference type="Proteomes" id="UP000245207"/>
    </source>
</evidence>
<keyword evidence="7" id="KW-0677">Repeat</keyword>
<evidence type="ECO:0000256" key="5">
    <source>
        <dbReference type="ARBA" id="ARBA00022692"/>
    </source>
</evidence>
<dbReference type="PANTHER" id="PTHR48063:SF99">
    <property type="entry name" value="LEUCINE-RICH REPEAT-CONTAINING, PLANT-TYPE, LEUCINE-RICH REPEAT DOMAIN SUPERFAMILY"/>
    <property type="match status" value="1"/>
</dbReference>
<sequence length="1080" mass="120241">MITRFSFPYVSLSSLCLLGVLASLHYCLCDDVLCMDGEREALLEFKHGLIDEAGRLASWAGEESDCCKWAGIACDNVTGHVYRVDLRALGGNCDVSYYDEARKQMMKGDFSPSLMQLKQLEHLDASCNDFGWIQFPTFIASLVNLKYLNLSRSNFVGIIPPQFGNLSELHVLSLGSFRYDYYMTSTIDMQWLSSLHKLHHLDLNGVNISQASDWLKVINTLPSLVELHLSNTQLQDMHPYVSNSNLTSLSLLDLSQNDFSQSFMPEWIYSITSLVSLDLSSCNFKGSIYSFRNLTNLESLHVHGNTFMNSSLVLQGLSSSKLISLDISSCDISSSVLDALHNLTSLHILDLSLNQLSEPLPKSLGNLCTLREIDLSDNKFGNISLTNHLEYFFKCRSPSLESLSSRNTGVFGHLPDQIGKLIHLVHLLLSYNNIVGTIPGSIGRLSFLRTLSLSQNNITGPIPFSIGQLLNLQVLDLSHNTLNGSLPYSIGRLSSLQVLELSYNRLNGNLPNSLGQLSKLKELGFSYNSMTGVVTEAHFARLVILYYLNGKGNSLILRPQHANWIPPFQLEYLFLNSWVLGPQFPPWLQSQRELVYLDISNTSISSPVHESFWGSFPVLVYLDMSKNEIQGTFLGFPAYLEVIDLSSNKFTGHLPNRSSRSLTYVDLSNNFFVGSLHHFLCSYGEDYSLSLNLGHNHLSGVIPECWENWPDMRYLNLENNNLSGGIPVSLGSLTDQLQSLNLHGNKLSGRLPASLMNLTQLMILQLGGNELIGSIPDWLGRQLSSLRILNLRFNNFHGNIPHELCNLTHIQILDLAHNNLSGNIPRCVNNFNVLSGNETISDGEFSFDISALIIQHAGSNADTGSTISLIVSDSLVLKGREDTYSTLLGLVTLLDLSSNYLVGHIPSEYSTLSKLQSLNLSRNQLTGRILDKIGDMKSLVSLDVSMNKLYGELPMSLSNLNFLSSFNVSYNNLTGRVPSSTQLQSFNESSFIGNELCGAPLTDSCIPVEVPDSEVQIEGDGPDWGVIVSIVVGFVSGFWIILVPLIVSRSWRIKYFHFMSELGYMVYDFLHMYCFNKFSK</sequence>
<evidence type="ECO:0000256" key="1">
    <source>
        <dbReference type="ARBA" id="ARBA00004251"/>
    </source>
</evidence>
<evidence type="ECO:0000256" key="7">
    <source>
        <dbReference type="ARBA" id="ARBA00022737"/>
    </source>
</evidence>
<evidence type="ECO:0000259" key="14">
    <source>
        <dbReference type="Pfam" id="PF23598"/>
    </source>
</evidence>
<dbReference type="GO" id="GO:0006952">
    <property type="term" value="P:defense response"/>
    <property type="evidence" value="ECO:0007669"/>
    <property type="project" value="UniProtKB-ARBA"/>
</dbReference>
<keyword evidence="8 11" id="KW-1133">Transmembrane helix</keyword>
<evidence type="ECO:0000256" key="2">
    <source>
        <dbReference type="ARBA" id="ARBA00009592"/>
    </source>
</evidence>
<evidence type="ECO:0000256" key="6">
    <source>
        <dbReference type="ARBA" id="ARBA00022729"/>
    </source>
</evidence>
<evidence type="ECO:0000256" key="4">
    <source>
        <dbReference type="ARBA" id="ARBA00022614"/>
    </source>
</evidence>
<dbReference type="SUPFAM" id="SSF52058">
    <property type="entry name" value="L domain-like"/>
    <property type="match status" value="3"/>
</dbReference>
<accession>A0A2U1MYU5</accession>
<dbReference type="Pfam" id="PF23598">
    <property type="entry name" value="LRR_14"/>
    <property type="match status" value="1"/>
</dbReference>
<keyword evidence="9 11" id="KW-0472">Membrane</keyword>
<dbReference type="EMBL" id="PKPP01004032">
    <property type="protein sequence ID" value="PWA66419.1"/>
    <property type="molecule type" value="Genomic_DNA"/>
</dbReference>
<dbReference type="InterPro" id="IPR003591">
    <property type="entry name" value="Leu-rich_rpt_typical-subtyp"/>
</dbReference>
<keyword evidence="5 11" id="KW-0812">Transmembrane</keyword>
<evidence type="ECO:0000256" key="10">
    <source>
        <dbReference type="ARBA" id="ARBA00023180"/>
    </source>
</evidence>
<feature type="domain" description="Disease resistance R13L4/SHOC-2-like LRR" evidence="14">
    <location>
        <begin position="416"/>
        <end position="634"/>
    </location>
</feature>
<evidence type="ECO:0000259" key="13">
    <source>
        <dbReference type="Pfam" id="PF08263"/>
    </source>
</evidence>
<evidence type="ECO:0000256" key="11">
    <source>
        <dbReference type="SAM" id="Phobius"/>
    </source>
</evidence>
<feature type="domain" description="Leucine-rich repeat-containing N-terminal plant-type" evidence="13">
    <location>
        <begin position="36"/>
        <end position="75"/>
    </location>
</feature>
<dbReference type="FunFam" id="3.80.10.10:FF:000111">
    <property type="entry name" value="LRR receptor-like serine/threonine-protein kinase ERECTA"/>
    <property type="match status" value="1"/>
</dbReference>
<keyword evidence="16" id="KW-1185">Reference proteome</keyword>
<proteinExistence type="inferred from homology"/>
<evidence type="ECO:0000256" key="12">
    <source>
        <dbReference type="SAM" id="SignalP"/>
    </source>
</evidence>
<evidence type="ECO:0000313" key="15">
    <source>
        <dbReference type="EMBL" id="PWA66419.1"/>
    </source>
</evidence>
<organism evidence="15 16">
    <name type="scientific">Artemisia annua</name>
    <name type="common">Sweet wormwood</name>
    <dbReference type="NCBI Taxonomy" id="35608"/>
    <lineage>
        <taxon>Eukaryota</taxon>
        <taxon>Viridiplantae</taxon>
        <taxon>Streptophyta</taxon>
        <taxon>Embryophyta</taxon>
        <taxon>Tracheophyta</taxon>
        <taxon>Spermatophyta</taxon>
        <taxon>Magnoliopsida</taxon>
        <taxon>eudicotyledons</taxon>
        <taxon>Gunneridae</taxon>
        <taxon>Pentapetalae</taxon>
        <taxon>asterids</taxon>
        <taxon>campanulids</taxon>
        <taxon>Asterales</taxon>
        <taxon>Asteraceae</taxon>
        <taxon>Asteroideae</taxon>
        <taxon>Anthemideae</taxon>
        <taxon>Artemisiinae</taxon>
        <taxon>Artemisia</taxon>
    </lineage>
</organism>
<comment type="similarity">
    <text evidence="2">Belongs to the RLP family.</text>
</comment>
<dbReference type="PRINTS" id="PR00019">
    <property type="entry name" value="LEURICHRPT"/>
</dbReference>
<dbReference type="InterPro" id="IPR013210">
    <property type="entry name" value="LRR_N_plant-typ"/>
</dbReference>
<feature type="chain" id="PRO_5015608107" evidence="12">
    <location>
        <begin position="30"/>
        <end position="1080"/>
    </location>
</feature>
<protein>
    <submittedName>
        <fullName evidence="15">Leucine-rich repeat protein</fullName>
    </submittedName>
</protein>
<name>A0A2U1MYU5_ARTAN</name>
<dbReference type="OrthoDB" id="1600340at2759"/>
<comment type="subcellular location">
    <subcellularLocation>
        <location evidence="1">Cell membrane</location>
        <topology evidence="1">Single-pass type I membrane protein</topology>
    </subcellularLocation>
</comment>
<dbReference type="Pfam" id="PF00560">
    <property type="entry name" value="LRR_1"/>
    <property type="match status" value="3"/>
</dbReference>
<keyword evidence="6 12" id="KW-0732">Signal</keyword>
<dbReference type="PANTHER" id="PTHR48063">
    <property type="entry name" value="LRR RECEPTOR-LIKE KINASE"/>
    <property type="match status" value="1"/>
</dbReference>
<dbReference type="InterPro" id="IPR046956">
    <property type="entry name" value="RLP23-like"/>
</dbReference>
<dbReference type="FunFam" id="3.80.10.10:FF:000095">
    <property type="entry name" value="LRR receptor-like serine/threonine-protein kinase GSO1"/>
    <property type="match status" value="2"/>
</dbReference>
<gene>
    <name evidence="15" type="ORF">CTI12_AA327600</name>
</gene>
<keyword evidence="3" id="KW-1003">Cell membrane</keyword>
<dbReference type="GO" id="GO:0051707">
    <property type="term" value="P:response to other organism"/>
    <property type="evidence" value="ECO:0007669"/>
    <property type="project" value="UniProtKB-ARBA"/>
</dbReference>
<dbReference type="Pfam" id="PF08263">
    <property type="entry name" value="LRRNT_2"/>
    <property type="match status" value="1"/>
</dbReference>
<reference evidence="15 16" key="1">
    <citation type="journal article" date="2018" name="Mol. Plant">
        <title>The genome of Artemisia annua provides insight into the evolution of Asteraceae family and artemisinin biosynthesis.</title>
        <authorList>
            <person name="Shen Q."/>
            <person name="Zhang L."/>
            <person name="Liao Z."/>
            <person name="Wang S."/>
            <person name="Yan T."/>
            <person name="Shi P."/>
            <person name="Liu M."/>
            <person name="Fu X."/>
            <person name="Pan Q."/>
            <person name="Wang Y."/>
            <person name="Lv Z."/>
            <person name="Lu X."/>
            <person name="Zhang F."/>
            <person name="Jiang W."/>
            <person name="Ma Y."/>
            <person name="Chen M."/>
            <person name="Hao X."/>
            <person name="Li L."/>
            <person name="Tang Y."/>
            <person name="Lv G."/>
            <person name="Zhou Y."/>
            <person name="Sun X."/>
            <person name="Brodelius P.E."/>
            <person name="Rose J.K.C."/>
            <person name="Tang K."/>
        </authorList>
    </citation>
    <scope>NUCLEOTIDE SEQUENCE [LARGE SCALE GENOMIC DNA]</scope>
    <source>
        <strain evidence="16">cv. Huhao1</strain>
        <tissue evidence="15">Leaf</tissue>
    </source>
</reference>
<dbReference type="STRING" id="35608.A0A2U1MYU5"/>
<dbReference type="Proteomes" id="UP000245207">
    <property type="component" value="Unassembled WGS sequence"/>
</dbReference>
<feature type="signal peptide" evidence="12">
    <location>
        <begin position="1"/>
        <end position="29"/>
    </location>
</feature>
<dbReference type="Pfam" id="PF13855">
    <property type="entry name" value="LRR_8"/>
    <property type="match status" value="3"/>
</dbReference>
<dbReference type="AlphaFoldDB" id="A0A2U1MYU5"/>
<keyword evidence="4" id="KW-0433">Leucine-rich repeat</keyword>
<dbReference type="SMART" id="SM00369">
    <property type="entry name" value="LRR_TYP"/>
    <property type="match status" value="11"/>
</dbReference>
<evidence type="ECO:0000256" key="3">
    <source>
        <dbReference type="ARBA" id="ARBA00022475"/>
    </source>
</evidence>
<evidence type="ECO:0000256" key="9">
    <source>
        <dbReference type="ARBA" id="ARBA00023136"/>
    </source>
</evidence>
<dbReference type="InterPro" id="IPR001611">
    <property type="entry name" value="Leu-rich_rpt"/>
</dbReference>
<keyword evidence="10" id="KW-0325">Glycoprotein</keyword>
<dbReference type="GO" id="GO:0005886">
    <property type="term" value="C:plasma membrane"/>
    <property type="evidence" value="ECO:0007669"/>
    <property type="project" value="UniProtKB-SubCell"/>
</dbReference>
<dbReference type="InterPro" id="IPR055414">
    <property type="entry name" value="LRR_R13L4/SHOC2-like"/>
</dbReference>
<feature type="transmembrane region" description="Helical" evidence="11">
    <location>
        <begin position="1024"/>
        <end position="1047"/>
    </location>
</feature>
<dbReference type="Gene3D" id="3.80.10.10">
    <property type="entry name" value="Ribonuclease Inhibitor"/>
    <property type="match status" value="4"/>
</dbReference>
<evidence type="ECO:0000256" key="8">
    <source>
        <dbReference type="ARBA" id="ARBA00022989"/>
    </source>
</evidence>
<comment type="caution">
    <text evidence="15">The sequence shown here is derived from an EMBL/GenBank/DDBJ whole genome shotgun (WGS) entry which is preliminary data.</text>
</comment>